<dbReference type="Proteomes" id="UP001054945">
    <property type="component" value="Unassembled WGS sequence"/>
</dbReference>
<keyword evidence="2" id="KW-1185">Reference proteome</keyword>
<gene>
    <name evidence="1" type="ORF">CEXT_629091</name>
</gene>
<accession>A0AAV4W2E7</accession>
<comment type="caution">
    <text evidence="1">The sequence shown here is derived from an EMBL/GenBank/DDBJ whole genome shotgun (WGS) entry which is preliminary data.</text>
</comment>
<name>A0AAV4W2E7_CAEEX</name>
<reference evidence="1 2" key="1">
    <citation type="submission" date="2021-06" db="EMBL/GenBank/DDBJ databases">
        <title>Caerostris extrusa draft genome.</title>
        <authorList>
            <person name="Kono N."/>
            <person name="Arakawa K."/>
        </authorList>
    </citation>
    <scope>NUCLEOTIDE SEQUENCE [LARGE SCALE GENOMIC DNA]</scope>
</reference>
<dbReference type="EMBL" id="BPLR01015535">
    <property type="protein sequence ID" value="GIY76797.1"/>
    <property type="molecule type" value="Genomic_DNA"/>
</dbReference>
<protein>
    <submittedName>
        <fullName evidence="1">Uncharacterized protein</fullName>
    </submittedName>
</protein>
<dbReference type="AlphaFoldDB" id="A0AAV4W2E7"/>
<sequence>MKEETESRGTHCYLGAGFNWSASAWGPRKGAQPGNEEKRGIRKLELVCQLPHSIIFFTLTSLCDLDIFSSTLSGAPASSAKGQGAAALLLRPSRILKSR</sequence>
<evidence type="ECO:0000313" key="1">
    <source>
        <dbReference type="EMBL" id="GIY76797.1"/>
    </source>
</evidence>
<proteinExistence type="predicted"/>
<evidence type="ECO:0000313" key="2">
    <source>
        <dbReference type="Proteomes" id="UP001054945"/>
    </source>
</evidence>
<organism evidence="1 2">
    <name type="scientific">Caerostris extrusa</name>
    <name type="common">Bark spider</name>
    <name type="synonym">Caerostris bankana</name>
    <dbReference type="NCBI Taxonomy" id="172846"/>
    <lineage>
        <taxon>Eukaryota</taxon>
        <taxon>Metazoa</taxon>
        <taxon>Ecdysozoa</taxon>
        <taxon>Arthropoda</taxon>
        <taxon>Chelicerata</taxon>
        <taxon>Arachnida</taxon>
        <taxon>Araneae</taxon>
        <taxon>Araneomorphae</taxon>
        <taxon>Entelegynae</taxon>
        <taxon>Araneoidea</taxon>
        <taxon>Araneidae</taxon>
        <taxon>Caerostris</taxon>
    </lineage>
</organism>